<evidence type="ECO:0000313" key="8">
    <source>
        <dbReference type="Proteomes" id="UP000801428"/>
    </source>
</evidence>
<evidence type="ECO:0000313" key="7">
    <source>
        <dbReference type="EMBL" id="KAF2999433.1"/>
    </source>
</evidence>
<keyword evidence="8" id="KW-1185">Reference proteome</keyword>
<evidence type="ECO:0000256" key="2">
    <source>
        <dbReference type="ARBA" id="ARBA00022723"/>
    </source>
</evidence>
<feature type="binding site" description="axial binding residue" evidence="6">
    <location>
        <position position="230"/>
    </location>
    <ligand>
        <name>heme</name>
        <dbReference type="ChEBI" id="CHEBI:30413"/>
    </ligand>
    <ligandPart>
        <name>Fe</name>
        <dbReference type="ChEBI" id="CHEBI:18248"/>
    </ligandPart>
</feature>
<keyword evidence="6" id="KW-0349">Heme</keyword>
<accession>A0A9P4TAJ6</accession>
<dbReference type="InterPro" id="IPR050364">
    <property type="entry name" value="Cytochrome_P450_fung"/>
</dbReference>
<dbReference type="GO" id="GO:0016705">
    <property type="term" value="F:oxidoreductase activity, acting on paired donors, with incorporation or reduction of molecular oxygen"/>
    <property type="evidence" value="ECO:0007669"/>
    <property type="project" value="InterPro"/>
</dbReference>
<dbReference type="PRINTS" id="PR00463">
    <property type="entry name" value="EP450I"/>
</dbReference>
<dbReference type="Gene3D" id="1.10.630.10">
    <property type="entry name" value="Cytochrome P450"/>
    <property type="match status" value="1"/>
</dbReference>
<dbReference type="InterPro" id="IPR036396">
    <property type="entry name" value="Cyt_P450_sf"/>
</dbReference>
<evidence type="ECO:0008006" key="9">
    <source>
        <dbReference type="Google" id="ProtNLM"/>
    </source>
</evidence>
<evidence type="ECO:0000256" key="6">
    <source>
        <dbReference type="PIRSR" id="PIRSR602401-1"/>
    </source>
</evidence>
<evidence type="ECO:0000256" key="4">
    <source>
        <dbReference type="ARBA" id="ARBA00023004"/>
    </source>
</evidence>
<dbReference type="GO" id="GO:0020037">
    <property type="term" value="F:heme binding"/>
    <property type="evidence" value="ECO:0007669"/>
    <property type="project" value="InterPro"/>
</dbReference>
<dbReference type="InterPro" id="IPR001128">
    <property type="entry name" value="Cyt_P450"/>
</dbReference>
<protein>
    <recommendedName>
        <fullName evidence="9">Cytochrome P450</fullName>
    </recommendedName>
</protein>
<dbReference type="GO" id="GO:0005506">
    <property type="term" value="F:iron ion binding"/>
    <property type="evidence" value="ECO:0007669"/>
    <property type="project" value="InterPro"/>
</dbReference>
<dbReference type="InterPro" id="IPR002401">
    <property type="entry name" value="Cyt_P450_E_grp-I"/>
</dbReference>
<dbReference type="OrthoDB" id="1103324at2759"/>
<dbReference type="Pfam" id="PF00067">
    <property type="entry name" value="p450"/>
    <property type="match status" value="1"/>
</dbReference>
<reference evidence="7" key="1">
    <citation type="submission" date="2019-04" db="EMBL/GenBank/DDBJ databases">
        <title>Sequencing of skin fungus with MAO and IRED activity.</title>
        <authorList>
            <person name="Marsaioli A.J."/>
            <person name="Bonatto J.M.C."/>
            <person name="Reis Junior O."/>
        </authorList>
    </citation>
    <scope>NUCLEOTIDE SEQUENCE</scope>
    <source>
        <strain evidence="7">30M1</strain>
    </source>
</reference>
<comment type="caution">
    <text evidence="7">The sequence shown here is derived from an EMBL/GenBank/DDBJ whole genome shotgun (WGS) entry which is preliminary data.</text>
</comment>
<evidence type="ECO:0000256" key="1">
    <source>
        <dbReference type="ARBA" id="ARBA00010617"/>
    </source>
</evidence>
<evidence type="ECO:0000256" key="3">
    <source>
        <dbReference type="ARBA" id="ARBA00023002"/>
    </source>
</evidence>
<comment type="similarity">
    <text evidence="1">Belongs to the cytochrome P450 family.</text>
</comment>
<sequence length="312" mass="35728">MQRLYKLMEEWSQIMEPGATPPVDLFPLLKLIPECFFGNYITRARKIGQQMEALYADTLRNVEKRRESGQNLGSFMDRVLDNQEKNELSRHQLKFIGGVLMEGGSDTSSSLTLAIIQALIQNPDIQRKAHEEIDQVVGHGRSPVWDDMKNLPYINMIVKEDDWIDGKFLPKGTIVVINTWGIHMDPEQTHDPSKFLPERYAEHPLLAPDYVPGGYEERDHYGYGVGRRICPGIHLAERNMLLGIAKLLWAFDFEKGSGALDDDPVNGYHHGFLYCAKDYACTPVVRSQEIQSAIEREFEIAKTEVFRRFEEA</sequence>
<dbReference type="GO" id="GO:0004497">
    <property type="term" value="F:monooxygenase activity"/>
    <property type="evidence" value="ECO:0007669"/>
    <property type="project" value="UniProtKB-KW"/>
</dbReference>
<dbReference type="EMBL" id="SWKU01000017">
    <property type="protein sequence ID" value="KAF2999433.1"/>
    <property type="molecule type" value="Genomic_DNA"/>
</dbReference>
<keyword evidence="5" id="KW-0503">Monooxygenase</keyword>
<evidence type="ECO:0000256" key="5">
    <source>
        <dbReference type="ARBA" id="ARBA00023033"/>
    </source>
</evidence>
<dbReference type="PANTHER" id="PTHR46300:SF2">
    <property type="entry name" value="CYTOCHROME P450 MONOOXYGENASE ALNH-RELATED"/>
    <property type="match status" value="1"/>
</dbReference>
<organism evidence="7 8">
    <name type="scientific">Curvularia kusanoi</name>
    <name type="common">Cochliobolus kusanoi</name>
    <dbReference type="NCBI Taxonomy" id="90978"/>
    <lineage>
        <taxon>Eukaryota</taxon>
        <taxon>Fungi</taxon>
        <taxon>Dikarya</taxon>
        <taxon>Ascomycota</taxon>
        <taxon>Pezizomycotina</taxon>
        <taxon>Dothideomycetes</taxon>
        <taxon>Pleosporomycetidae</taxon>
        <taxon>Pleosporales</taxon>
        <taxon>Pleosporineae</taxon>
        <taxon>Pleosporaceae</taxon>
        <taxon>Curvularia</taxon>
    </lineage>
</organism>
<name>A0A9P4TAJ6_CURKU</name>
<dbReference type="AlphaFoldDB" id="A0A9P4TAJ6"/>
<dbReference type="PANTHER" id="PTHR46300">
    <property type="entry name" value="P450, PUTATIVE (EUROFUNG)-RELATED-RELATED"/>
    <property type="match status" value="1"/>
</dbReference>
<proteinExistence type="inferred from homology"/>
<keyword evidence="2 6" id="KW-0479">Metal-binding</keyword>
<dbReference type="SUPFAM" id="SSF48264">
    <property type="entry name" value="Cytochrome P450"/>
    <property type="match status" value="1"/>
</dbReference>
<gene>
    <name evidence="7" type="ORF">E8E13_007616</name>
</gene>
<dbReference type="Proteomes" id="UP000801428">
    <property type="component" value="Unassembled WGS sequence"/>
</dbReference>
<keyword evidence="4 6" id="KW-0408">Iron</keyword>
<comment type="cofactor">
    <cofactor evidence="6">
        <name>heme</name>
        <dbReference type="ChEBI" id="CHEBI:30413"/>
    </cofactor>
</comment>
<keyword evidence="3" id="KW-0560">Oxidoreductase</keyword>